<name>A0ABW5LY60_9BACT</name>
<protein>
    <recommendedName>
        <fullName evidence="4">DUF2268 domain-containing protein</fullName>
    </recommendedName>
</protein>
<sequence>MKSVSSFITFFICLYTAAIAQHRSMVVNLIKPYYAYQQSALANPNVDKLALFRQHVLGADSAFYQQVIGSRDSASLASFLTLVDGNLNGRIRRLEAAFNGQYAKAMQQITSRFPIARQFSNKVYVCLSLFSSNGQVRKLNTKYVVYYGLDVAAYFKAEHDDLLPLIEHEYFHLLQANLNPAVYDQINASFSSADTCPIYVHLFSEGLATYFPKHLNPSMALGKALFNDSLATQCKPIQGQLAGQLLRVIDSKDKTDLYQFFSIKSEKTTVPDRAAYYIGAEVTRRLLGKGYSYKRLLRLPPLNMRALVHRELRAMRDE</sequence>
<dbReference type="Proteomes" id="UP001597469">
    <property type="component" value="Unassembled WGS sequence"/>
</dbReference>
<feature type="chain" id="PRO_5045969375" description="DUF2268 domain-containing protein" evidence="1">
    <location>
        <begin position="21"/>
        <end position="318"/>
    </location>
</feature>
<proteinExistence type="predicted"/>
<evidence type="ECO:0000313" key="2">
    <source>
        <dbReference type="EMBL" id="MFD2569267.1"/>
    </source>
</evidence>
<evidence type="ECO:0000256" key="1">
    <source>
        <dbReference type="SAM" id="SignalP"/>
    </source>
</evidence>
<organism evidence="2 3">
    <name type="scientific">Spirosoma soli</name>
    <dbReference type="NCBI Taxonomy" id="1770529"/>
    <lineage>
        <taxon>Bacteria</taxon>
        <taxon>Pseudomonadati</taxon>
        <taxon>Bacteroidota</taxon>
        <taxon>Cytophagia</taxon>
        <taxon>Cytophagales</taxon>
        <taxon>Cytophagaceae</taxon>
        <taxon>Spirosoma</taxon>
    </lineage>
</organism>
<keyword evidence="3" id="KW-1185">Reference proteome</keyword>
<dbReference type="RefSeq" id="WP_381518031.1">
    <property type="nucleotide sequence ID" value="NZ_JBHULN010000001.1"/>
</dbReference>
<gene>
    <name evidence="2" type="ORF">ACFSUS_01395</name>
</gene>
<comment type="caution">
    <text evidence="2">The sequence shown here is derived from an EMBL/GenBank/DDBJ whole genome shotgun (WGS) entry which is preliminary data.</text>
</comment>
<reference evidence="3" key="1">
    <citation type="journal article" date="2019" name="Int. J. Syst. Evol. Microbiol.">
        <title>The Global Catalogue of Microorganisms (GCM) 10K type strain sequencing project: providing services to taxonomists for standard genome sequencing and annotation.</title>
        <authorList>
            <consortium name="The Broad Institute Genomics Platform"/>
            <consortium name="The Broad Institute Genome Sequencing Center for Infectious Disease"/>
            <person name="Wu L."/>
            <person name="Ma J."/>
        </authorList>
    </citation>
    <scope>NUCLEOTIDE SEQUENCE [LARGE SCALE GENOMIC DNA]</scope>
    <source>
        <strain evidence="3">KCTC 42805</strain>
    </source>
</reference>
<dbReference type="EMBL" id="JBHULN010000001">
    <property type="protein sequence ID" value="MFD2569267.1"/>
    <property type="molecule type" value="Genomic_DNA"/>
</dbReference>
<evidence type="ECO:0000313" key="3">
    <source>
        <dbReference type="Proteomes" id="UP001597469"/>
    </source>
</evidence>
<evidence type="ECO:0008006" key="4">
    <source>
        <dbReference type="Google" id="ProtNLM"/>
    </source>
</evidence>
<feature type="signal peptide" evidence="1">
    <location>
        <begin position="1"/>
        <end position="20"/>
    </location>
</feature>
<keyword evidence="1" id="KW-0732">Signal</keyword>
<accession>A0ABW5LY60</accession>